<proteinExistence type="predicted"/>
<evidence type="ECO:0000313" key="1">
    <source>
        <dbReference type="EMBL" id="JAD94800.1"/>
    </source>
</evidence>
<dbReference type="EMBL" id="GBRH01203095">
    <property type="protein sequence ID" value="JAD94800.1"/>
    <property type="molecule type" value="Transcribed_RNA"/>
</dbReference>
<name>A0A0A9EA58_ARUDO</name>
<reference evidence="1" key="2">
    <citation type="journal article" date="2015" name="Data Brief">
        <title>Shoot transcriptome of the giant reed, Arundo donax.</title>
        <authorList>
            <person name="Barrero R.A."/>
            <person name="Guerrero F.D."/>
            <person name="Moolhuijzen P."/>
            <person name="Goolsby J.A."/>
            <person name="Tidwell J."/>
            <person name="Bellgard S.E."/>
            <person name="Bellgard M.I."/>
        </authorList>
    </citation>
    <scope>NUCLEOTIDE SEQUENCE</scope>
    <source>
        <tissue evidence="1">Shoot tissue taken approximately 20 cm above the soil surface</tissue>
    </source>
</reference>
<accession>A0A0A9EA58</accession>
<dbReference type="AlphaFoldDB" id="A0A0A9EA58"/>
<organism evidence="1">
    <name type="scientific">Arundo donax</name>
    <name type="common">Giant reed</name>
    <name type="synonym">Donax arundinaceus</name>
    <dbReference type="NCBI Taxonomy" id="35708"/>
    <lineage>
        <taxon>Eukaryota</taxon>
        <taxon>Viridiplantae</taxon>
        <taxon>Streptophyta</taxon>
        <taxon>Embryophyta</taxon>
        <taxon>Tracheophyta</taxon>
        <taxon>Spermatophyta</taxon>
        <taxon>Magnoliopsida</taxon>
        <taxon>Liliopsida</taxon>
        <taxon>Poales</taxon>
        <taxon>Poaceae</taxon>
        <taxon>PACMAD clade</taxon>
        <taxon>Arundinoideae</taxon>
        <taxon>Arundineae</taxon>
        <taxon>Arundo</taxon>
    </lineage>
</organism>
<sequence length="84" mass="9494">MYNLDLQIESLVSKNLARAVLSFPFTPRLILQLDTSTPYVDGSSRLKLVDDFAAREHSLRMWAVTTTFTGDRHGYTGGRAKYIV</sequence>
<reference evidence="1" key="1">
    <citation type="submission" date="2014-09" db="EMBL/GenBank/DDBJ databases">
        <authorList>
            <person name="Magalhaes I.L.F."/>
            <person name="Oliveira U."/>
            <person name="Santos F.R."/>
            <person name="Vidigal T.H.D.A."/>
            <person name="Brescovit A.D."/>
            <person name="Santos A.J."/>
        </authorList>
    </citation>
    <scope>NUCLEOTIDE SEQUENCE</scope>
    <source>
        <tissue evidence="1">Shoot tissue taken approximately 20 cm above the soil surface</tissue>
    </source>
</reference>
<protein>
    <submittedName>
        <fullName evidence="1">Uncharacterized protein</fullName>
    </submittedName>
</protein>